<dbReference type="InterPro" id="IPR035965">
    <property type="entry name" value="PAS-like_dom_sf"/>
</dbReference>
<evidence type="ECO:0000259" key="5">
    <source>
        <dbReference type="PROSITE" id="PS50887"/>
    </source>
</evidence>
<dbReference type="Gene3D" id="3.20.20.450">
    <property type="entry name" value="EAL domain"/>
    <property type="match status" value="1"/>
</dbReference>
<feature type="transmembrane region" description="Helical" evidence="1">
    <location>
        <begin position="273"/>
        <end position="297"/>
    </location>
</feature>
<gene>
    <name evidence="6" type="ORF">I4J89_02550</name>
</gene>
<dbReference type="SMART" id="SM00052">
    <property type="entry name" value="EAL"/>
    <property type="match status" value="1"/>
</dbReference>
<evidence type="ECO:0000259" key="4">
    <source>
        <dbReference type="PROSITE" id="PS50883"/>
    </source>
</evidence>
<dbReference type="InterPro" id="IPR000700">
    <property type="entry name" value="PAS-assoc_C"/>
</dbReference>
<dbReference type="InterPro" id="IPR001633">
    <property type="entry name" value="EAL_dom"/>
</dbReference>
<dbReference type="CDD" id="cd01948">
    <property type="entry name" value="EAL"/>
    <property type="match status" value="1"/>
</dbReference>
<feature type="transmembrane region" description="Helical" evidence="1">
    <location>
        <begin position="303"/>
        <end position="323"/>
    </location>
</feature>
<dbReference type="InterPro" id="IPR000014">
    <property type="entry name" value="PAS"/>
</dbReference>
<dbReference type="InterPro" id="IPR013656">
    <property type="entry name" value="PAS_4"/>
</dbReference>
<feature type="domain" description="EAL" evidence="4">
    <location>
        <begin position="648"/>
        <end position="903"/>
    </location>
</feature>
<feature type="transmembrane region" description="Helical" evidence="1">
    <location>
        <begin position="114"/>
        <end position="132"/>
    </location>
</feature>
<protein>
    <submittedName>
        <fullName evidence="6">GGDEF domain-containing protein</fullName>
    </submittedName>
</protein>
<dbReference type="InterPro" id="IPR000160">
    <property type="entry name" value="GGDEF_dom"/>
</dbReference>
<feature type="domain" description="PAS" evidence="2">
    <location>
        <begin position="349"/>
        <end position="419"/>
    </location>
</feature>
<feature type="transmembrane region" description="Helical" evidence="1">
    <location>
        <begin position="44"/>
        <end position="64"/>
    </location>
</feature>
<dbReference type="SUPFAM" id="SSF141868">
    <property type="entry name" value="EAL domain-like"/>
    <property type="match status" value="1"/>
</dbReference>
<dbReference type="SMART" id="SM00091">
    <property type="entry name" value="PAS"/>
    <property type="match status" value="1"/>
</dbReference>
<dbReference type="InterPro" id="IPR043128">
    <property type="entry name" value="Rev_trsase/Diguanyl_cyclase"/>
</dbReference>
<feature type="domain" description="GGDEF" evidence="5">
    <location>
        <begin position="502"/>
        <end position="639"/>
    </location>
</feature>
<reference evidence="6" key="1">
    <citation type="submission" date="2020-11" db="EMBL/GenBank/DDBJ databases">
        <title>Isolation and identification of active actinomycetes.</title>
        <authorList>
            <person name="Sun X."/>
        </authorList>
    </citation>
    <scope>NUCLEOTIDE SEQUENCE</scope>
    <source>
        <strain evidence="6">NEAU-A11</strain>
    </source>
</reference>
<dbReference type="SUPFAM" id="SSF55073">
    <property type="entry name" value="Nucleotide cyclase"/>
    <property type="match status" value="1"/>
</dbReference>
<dbReference type="InterPro" id="IPR052155">
    <property type="entry name" value="Biofilm_reg_signaling"/>
</dbReference>
<organism evidence="6 7">
    <name type="scientific">Actinoplanes aureus</name>
    <dbReference type="NCBI Taxonomy" id="2792083"/>
    <lineage>
        <taxon>Bacteria</taxon>
        <taxon>Bacillati</taxon>
        <taxon>Actinomycetota</taxon>
        <taxon>Actinomycetes</taxon>
        <taxon>Micromonosporales</taxon>
        <taxon>Micromonosporaceae</taxon>
        <taxon>Actinoplanes</taxon>
    </lineage>
</organism>
<dbReference type="CDD" id="cd00130">
    <property type="entry name" value="PAS"/>
    <property type="match status" value="1"/>
</dbReference>
<dbReference type="InterPro" id="IPR035919">
    <property type="entry name" value="EAL_sf"/>
</dbReference>
<dbReference type="RefSeq" id="WP_196412136.1">
    <property type="nucleotide sequence ID" value="NZ_JADQTO010000001.1"/>
</dbReference>
<dbReference type="Gene3D" id="3.30.70.270">
    <property type="match status" value="1"/>
</dbReference>
<keyword evidence="1" id="KW-0472">Membrane</keyword>
<dbReference type="SUPFAM" id="SSF55785">
    <property type="entry name" value="PYP-like sensor domain (PAS domain)"/>
    <property type="match status" value="1"/>
</dbReference>
<dbReference type="AlphaFoldDB" id="A0A931C4C2"/>
<dbReference type="Gene3D" id="3.30.450.20">
    <property type="entry name" value="PAS domain"/>
    <property type="match status" value="1"/>
</dbReference>
<dbReference type="CDD" id="cd01949">
    <property type="entry name" value="GGDEF"/>
    <property type="match status" value="1"/>
</dbReference>
<evidence type="ECO:0000259" key="2">
    <source>
        <dbReference type="PROSITE" id="PS50112"/>
    </source>
</evidence>
<dbReference type="PROSITE" id="PS50113">
    <property type="entry name" value="PAC"/>
    <property type="match status" value="1"/>
</dbReference>
<evidence type="ECO:0000313" key="6">
    <source>
        <dbReference type="EMBL" id="MBG0560347.1"/>
    </source>
</evidence>
<feature type="domain" description="PAC" evidence="3">
    <location>
        <begin position="423"/>
        <end position="474"/>
    </location>
</feature>
<feature type="transmembrane region" description="Helical" evidence="1">
    <location>
        <begin position="76"/>
        <end position="94"/>
    </location>
</feature>
<proteinExistence type="predicted"/>
<feature type="transmembrane region" description="Helical" evidence="1">
    <location>
        <begin position="144"/>
        <end position="163"/>
    </location>
</feature>
<evidence type="ECO:0000256" key="1">
    <source>
        <dbReference type="SAM" id="Phobius"/>
    </source>
</evidence>
<dbReference type="InterPro" id="IPR029787">
    <property type="entry name" value="Nucleotide_cyclase"/>
</dbReference>
<dbReference type="Pfam" id="PF00990">
    <property type="entry name" value="GGDEF"/>
    <property type="match status" value="1"/>
</dbReference>
<sequence>MAVSKVAPDAHAERRWVRLCVAVISVFAVLAGLIGTGAGGPGTTRAICLAALLAGSVAAAFACLWRSRGFTGRSRWGWTTLGAGVLSWGLGQFSFLQHAGADIRPSALPAGPNLGVLGILLVAAGLLILPSAAQPLVNRIRSVLDGLLIAASLVLVGWVFAVGPTAARGAVGPDFYFSLVFPLGGIVLATMAVYMLPQQRIRHGCGAHMIFIAAGLAAFTISDAGYAYLGLVRDTGAGQALDLGWLAGYALIIMGAGRPRVRPVPLVPLSQRVGTAAVMLPYLAVLAALGSSVLFHVQSGGSHPFVAFTRSFLILLIVGRQLLTQLENSGLTRTLEARVADRTAELYAREQQFHALVQHSSDVVTVVSPDADVIYQSDSVHRVFGYSPRFLTGRRLTQLLDPESGHRLAQALRQVAGRPYATTVLELTVPHRDGRSRQAEMTITNLMEDPHVNGLVLNTRDISERMQLQEQLIHEAYHDSLTQLANRALFRDRTATALEQGAAVTVLHLDLDGFKRVNDSLGHLAGDQLLVQVADRITACVRADDLVARFGADEFGVLLTEDAADEVARRILDRLEAPVMIGAREIHVRASIGLAGADLIGEVESDHPGERAEQLMRNADLAMHHAKSAGGGVFAGYRARMRDGLIERLELESDLRAALERGDLRLHYQPTVDLATHEVVGFEALARWSHPTRGMINPIEFIPIAEATGLIVPLGRWVLHEACRQAVAWSEAAGGRPLKMSVNVSVRQFDQPEFAETVAAVLAETGMPADRLCLEMTESVLMTDTEANLEQLVRLKALGLTLAIDDFGTGYSSLAYLRRFPVDTLKIDRSFVERLGVLDDDTALTDTIVRLGRSLGMATVAEGIEEFGQLAALREMGCGYAQGYYFSRPVPAAEAGRLFLEGADIPA</sequence>
<dbReference type="PROSITE" id="PS50887">
    <property type="entry name" value="GGDEF"/>
    <property type="match status" value="1"/>
</dbReference>
<dbReference type="Proteomes" id="UP000598146">
    <property type="component" value="Unassembled WGS sequence"/>
</dbReference>
<name>A0A931C4C2_9ACTN</name>
<dbReference type="NCBIfam" id="TIGR00229">
    <property type="entry name" value="sensory_box"/>
    <property type="match status" value="1"/>
</dbReference>
<evidence type="ECO:0000313" key="7">
    <source>
        <dbReference type="Proteomes" id="UP000598146"/>
    </source>
</evidence>
<feature type="transmembrane region" description="Helical" evidence="1">
    <location>
        <begin position="209"/>
        <end position="231"/>
    </location>
</feature>
<dbReference type="FunFam" id="3.20.20.450:FF:000001">
    <property type="entry name" value="Cyclic di-GMP phosphodiesterase yahA"/>
    <property type="match status" value="1"/>
</dbReference>
<dbReference type="PANTHER" id="PTHR44757:SF2">
    <property type="entry name" value="BIOFILM ARCHITECTURE MAINTENANCE PROTEIN MBAA"/>
    <property type="match status" value="1"/>
</dbReference>
<dbReference type="PANTHER" id="PTHR44757">
    <property type="entry name" value="DIGUANYLATE CYCLASE DGCP"/>
    <property type="match status" value="1"/>
</dbReference>
<accession>A0A931C4C2</accession>
<dbReference type="Pfam" id="PF00563">
    <property type="entry name" value="EAL"/>
    <property type="match status" value="1"/>
</dbReference>
<dbReference type="Pfam" id="PF08448">
    <property type="entry name" value="PAS_4"/>
    <property type="match status" value="1"/>
</dbReference>
<evidence type="ECO:0000259" key="3">
    <source>
        <dbReference type="PROSITE" id="PS50113"/>
    </source>
</evidence>
<keyword evidence="7" id="KW-1185">Reference proteome</keyword>
<dbReference type="NCBIfam" id="TIGR00254">
    <property type="entry name" value="GGDEF"/>
    <property type="match status" value="1"/>
</dbReference>
<dbReference type="SMART" id="SM00267">
    <property type="entry name" value="GGDEF"/>
    <property type="match status" value="1"/>
</dbReference>
<dbReference type="EMBL" id="JADQTO010000001">
    <property type="protein sequence ID" value="MBG0560347.1"/>
    <property type="molecule type" value="Genomic_DNA"/>
</dbReference>
<comment type="caution">
    <text evidence="6">The sequence shown here is derived from an EMBL/GenBank/DDBJ whole genome shotgun (WGS) entry which is preliminary data.</text>
</comment>
<feature type="transmembrane region" description="Helical" evidence="1">
    <location>
        <begin position="16"/>
        <end position="38"/>
    </location>
</feature>
<feature type="transmembrane region" description="Helical" evidence="1">
    <location>
        <begin position="175"/>
        <end position="197"/>
    </location>
</feature>
<keyword evidence="1" id="KW-0812">Transmembrane</keyword>
<dbReference type="PROSITE" id="PS50883">
    <property type="entry name" value="EAL"/>
    <property type="match status" value="1"/>
</dbReference>
<keyword evidence="1" id="KW-1133">Transmembrane helix</keyword>
<dbReference type="PROSITE" id="PS50112">
    <property type="entry name" value="PAS"/>
    <property type="match status" value="1"/>
</dbReference>